<dbReference type="InterPro" id="IPR002401">
    <property type="entry name" value="Cyt_P450_E_grp-I"/>
</dbReference>
<evidence type="ECO:0000256" key="11">
    <source>
        <dbReference type="ARBA" id="ARBA00023033"/>
    </source>
</evidence>
<organism evidence="15 16">
    <name type="scientific">Spinacia oleracea</name>
    <name type="common">Spinach</name>
    <dbReference type="NCBI Taxonomy" id="3562"/>
    <lineage>
        <taxon>Eukaryota</taxon>
        <taxon>Viridiplantae</taxon>
        <taxon>Streptophyta</taxon>
        <taxon>Embryophyta</taxon>
        <taxon>Tracheophyta</taxon>
        <taxon>Spermatophyta</taxon>
        <taxon>Magnoliopsida</taxon>
        <taxon>eudicotyledons</taxon>
        <taxon>Gunneridae</taxon>
        <taxon>Pentapetalae</taxon>
        <taxon>Caryophyllales</taxon>
        <taxon>Chenopodiaceae</taxon>
        <taxon>Chenopodioideae</taxon>
        <taxon>Anserineae</taxon>
        <taxon>Spinacia</taxon>
    </lineage>
</organism>
<evidence type="ECO:0000313" key="16">
    <source>
        <dbReference type="RefSeq" id="XP_056692299.1"/>
    </source>
</evidence>
<keyword evidence="12 14" id="KW-0472">Membrane</keyword>
<dbReference type="GeneID" id="110783033"/>
<evidence type="ECO:0000256" key="5">
    <source>
        <dbReference type="ARBA" id="ARBA00022617"/>
    </source>
</evidence>
<evidence type="ECO:0000256" key="14">
    <source>
        <dbReference type="SAM" id="Phobius"/>
    </source>
</evidence>
<dbReference type="PRINTS" id="PR00463">
    <property type="entry name" value="EP450I"/>
</dbReference>
<keyword evidence="8 14" id="KW-1133">Transmembrane helix</keyword>
<keyword evidence="6 14" id="KW-0812">Transmembrane</keyword>
<evidence type="ECO:0000256" key="10">
    <source>
        <dbReference type="ARBA" id="ARBA00023004"/>
    </source>
</evidence>
<evidence type="ECO:0000256" key="1">
    <source>
        <dbReference type="ARBA" id="ARBA00001971"/>
    </source>
</evidence>
<evidence type="ECO:0000256" key="12">
    <source>
        <dbReference type="ARBA" id="ARBA00023136"/>
    </source>
</evidence>
<evidence type="ECO:0000256" key="3">
    <source>
        <dbReference type="ARBA" id="ARBA00004167"/>
    </source>
</evidence>
<keyword evidence="5 13" id="KW-0349">Heme</keyword>
<keyword evidence="11 13" id="KW-0503">Monooxygenase</keyword>
<name>A0ABM3R9K9_SPIOL</name>
<evidence type="ECO:0000256" key="4">
    <source>
        <dbReference type="ARBA" id="ARBA00010617"/>
    </source>
</evidence>
<evidence type="ECO:0000256" key="13">
    <source>
        <dbReference type="RuleBase" id="RU000461"/>
    </source>
</evidence>
<dbReference type="PANTHER" id="PTHR47955:SF22">
    <property type="entry name" value="CYTOCHROME P450 83B1-LIKE"/>
    <property type="match status" value="1"/>
</dbReference>
<comment type="similarity">
    <text evidence="4 13">Belongs to the cytochrome P450 family.</text>
</comment>
<accession>A0ABM3R9K9</accession>
<evidence type="ECO:0000313" key="15">
    <source>
        <dbReference type="Proteomes" id="UP000813463"/>
    </source>
</evidence>
<dbReference type="Gene3D" id="1.10.630.10">
    <property type="entry name" value="Cytochrome P450"/>
    <property type="match status" value="2"/>
</dbReference>
<dbReference type="CDD" id="cd11072">
    <property type="entry name" value="CYP71-like"/>
    <property type="match status" value="1"/>
</dbReference>
<keyword evidence="15" id="KW-1185">Reference proteome</keyword>
<sequence>MDLKALFGWEELEGKEKKGKGLKKQRKNEPSFHLPPGPKGLPLIGNLHQFNPSKPHIYFANLAKIHDPISTIRFGSAPVVVVQSAKTAKEVLHTQDLNFCYRPNLIATQRLSYNGLDLAFAQSFEYFREIKKICVVHLLSSKRVESFAPIRQEEVLRISKKVSSGLEIVNLSEMLMSFASSNICRTAFGKRYGDDEASNRSRFHGLLNDAQAMFTAFFFTDYFPSIGWLDKLTGQSSRLEKTFKDLDVFYDEIINDHLDTKRLESEQEDIIDVLLHLRKERAFSFELTIDHIKAVLMNMFVAGTDTSAAKVVWAMTELIKNPTAMRKVQQELRNSAGNKGYISADVGTYTSGVSVLLDDGGVLVLGIAEVEVHAGEFKEAFIVGSTFIGGFFVTYVKLSSKMKSYEYGCSLFFIAEFLILFLSNTLSFILHIGVTVYVCDWLMINGVFWSRKLIHGVFSFSLKAHELPRLNNGFLLSSSFLLPISSILTADDLPKLEYLKAVVKETLRFRPAAPVLIVRETLQKCSIEGYDILPKTLVFVNIWAIGRDPETWKDPEEFIPERFLGNSIDYKGQDFELIPFGAGRKMCPGMLLGVANFELALANLLYSFDWELPVGMENEDIDTDTLPSVTMHKKNPLCLVARSYS</sequence>
<dbReference type="InterPro" id="IPR020966">
    <property type="entry name" value="ALMT"/>
</dbReference>
<comment type="cofactor">
    <cofactor evidence="1">
        <name>heme</name>
        <dbReference type="ChEBI" id="CHEBI:30413"/>
    </cofactor>
</comment>
<dbReference type="Pfam" id="PF11744">
    <property type="entry name" value="ALMT"/>
    <property type="match status" value="1"/>
</dbReference>
<dbReference type="Proteomes" id="UP000813463">
    <property type="component" value="Chromosome 2"/>
</dbReference>
<dbReference type="PANTHER" id="PTHR47955">
    <property type="entry name" value="CYTOCHROME P450 FAMILY 71 PROTEIN"/>
    <property type="match status" value="1"/>
</dbReference>
<evidence type="ECO:0000256" key="6">
    <source>
        <dbReference type="ARBA" id="ARBA00022692"/>
    </source>
</evidence>
<keyword evidence="10 13" id="KW-0408">Iron</keyword>
<evidence type="ECO:0000256" key="2">
    <source>
        <dbReference type="ARBA" id="ARBA00004141"/>
    </source>
</evidence>
<feature type="transmembrane region" description="Helical" evidence="14">
    <location>
        <begin position="380"/>
        <end position="398"/>
    </location>
</feature>
<dbReference type="InterPro" id="IPR017972">
    <property type="entry name" value="Cyt_P450_CS"/>
</dbReference>
<evidence type="ECO:0000256" key="8">
    <source>
        <dbReference type="ARBA" id="ARBA00022989"/>
    </source>
</evidence>
<proteinExistence type="inferred from homology"/>
<gene>
    <name evidence="16" type="primary">LOC110783033</name>
</gene>
<keyword evidence="7 13" id="KW-0479">Metal-binding</keyword>
<dbReference type="RefSeq" id="XP_056692299.1">
    <property type="nucleotide sequence ID" value="XM_056836321.1"/>
</dbReference>
<dbReference type="SUPFAM" id="SSF48264">
    <property type="entry name" value="Cytochrome P450"/>
    <property type="match status" value="1"/>
</dbReference>
<reference evidence="16" key="2">
    <citation type="submission" date="2025-08" db="UniProtKB">
        <authorList>
            <consortium name="RefSeq"/>
        </authorList>
    </citation>
    <scope>IDENTIFICATION</scope>
    <source>
        <tissue evidence="16">Leaf</tissue>
    </source>
</reference>
<dbReference type="PROSITE" id="PS00086">
    <property type="entry name" value="CYTOCHROME_P450"/>
    <property type="match status" value="1"/>
</dbReference>
<dbReference type="PRINTS" id="PR00385">
    <property type="entry name" value="P450"/>
</dbReference>
<reference evidence="15" key="1">
    <citation type="journal article" date="2021" name="Nat. Commun.">
        <title>Genomic analyses provide insights into spinach domestication and the genetic basis of agronomic traits.</title>
        <authorList>
            <person name="Cai X."/>
            <person name="Sun X."/>
            <person name="Xu C."/>
            <person name="Sun H."/>
            <person name="Wang X."/>
            <person name="Ge C."/>
            <person name="Zhang Z."/>
            <person name="Wang Q."/>
            <person name="Fei Z."/>
            <person name="Jiao C."/>
            <person name="Wang Q."/>
        </authorList>
    </citation>
    <scope>NUCLEOTIDE SEQUENCE [LARGE SCALE GENOMIC DNA]</scope>
    <source>
        <strain evidence="15">cv. Varoflay</strain>
    </source>
</reference>
<evidence type="ECO:0000256" key="7">
    <source>
        <dbReference type="ARBA" id="ARBA00022723"/>
    </source>
</evidence>
<dbReference type="InterPro" id="IPR036396">
    <property type="entry name" value="Cyt_P450_sf"/>
</dbReference>
<keyword evidence="9 13" id="KW-0560">Oxidoreductase</keyword>
<protein>
    <submittedName>
        <fullName evidence="16">6,7,8-trihydroxycoumarin synthase</fullName>
    </submittedName>
</protein>
<comment type="subcellular location">
    <subcellularLocation>
        <location evidence="2">Membrane</location>
        <topology evidence="2">Multi-pass membrane protein</topology>
    </subcellularLocation>
    <subcellularLocation>
        <location evidence="3">Membrane</location>
        <topology evidence="3">Single-pass membrane protein</topology>
    </subcellularLocation>
</comment>
<dbReference type="InterPro" id="IPR001128">
    <property type="entry name" value="Cyt_P450"/>
</dbReference>
<dbReference type="Pfam" id="PF00067">
    <property type="entry name" value="p450"/>
    <property type="match status" value="2"/>
</dbReference>
<evidence type="ECO:0000256" key="9">
    <source>
        <dbReference type="ARBA" id="ARBA00023002"/>
    </source>
</evidence>